<gene>
    <name evidence="1" type="ORF">GSF22_15270</name>
</gene>
<name>A0ABS3VS42_MICEH</name>
<dbReference type="Proteomes" id="UP000823521">
    <property type="component" value="Unassembled WGS sequence"/>
</dbReference>
<evidence type="ECO:0000313" key="2">
    <source>
        <dbReference type="Proteomes" id="UP000823521"/>
    </source>
</evidence>
<evidence type="ECO:0000313" key="1">
    <source>
        <dbReference type="EMBL" id="MBO4207361.1"/>
    </source>
</evidence>
<keyword evidence="2" id="KW-1185">Reference proteome</keyword>
<organism evidence="1 2">
    <name type="scientific">Micromonospora echinofusca</name>
    <dbReference type="NCBI Taxonomy" id="47858"/>
    <lineage>
        <taxon>Bacteria</taxon>
        <taxon>Bacillati</taxon>
        <taxon>Actinomycetota</taxon>
        <taxon>Actinomycetes</taxon>
        <taxon>Micromonosporales</taxon>
        <taxon>Micromonosporaceae</taxon>
        <taxon>Micromonospora</taxon>
    </lineage>
</organism>
<protein>
    <submittedName>
        <fullName evidence="1">Type VII secretion protein EccB</fullName>
    </submittedName>
</protein>
<dbReference type="InterPro" id="IPR007795">
    <property type="entry name" value="T7SS_EccB"/>
</dbReference>
<accession>A0ABS3VS42</accession>
<dbReference type="Pfam" id="PF05108">
    <property type="entry name" value="T7SS_ESX1_EccB"/>
    <property type="match status" value="1"/>
</dbReference>
<comment type="caution">
    <text evidence="1">The sequence shown here is derived from an EMBL/GenBank/DDBJ whole genome shotgun (WGS) entry which is preliminary data.</text>
</comment>
<feature type="non-terminal residue" evidence="1">
    <location>
        <position position="1"/>
    </location>
</feature>
<dbReference type="RefSeq" id="WP_208814255.1">
    <property type="nucleotide sequence ID" value="NZ_WVUH01000118.1"/>
</dbReference>
<reference evidence="1 2" key="1">
    <citation type="submission" date="2019-12" db="EMBL/GenBank/DDBJ databases">
        <title>Whole genome sequencing of endophytic Actinobacterium Micromonospora sp. MPMI6T.</title>
        <authorList>
            <person name="Evv R."/>
            <person name="Podile A.R."/>
        </authorList>
    </citation>
    <scope>NUCLEOTIDE SEQUENCE [LARGE SCALE GENOMIC DNA]</scope>
    <source>
        <strain evidence="1 2">MPMI6</strain>
    </source>
</reference>
<dbReference type="EMBL" id="WVUH01000118">
    <property type="protein sequence ID" value="MBO4207361.1"/>
    <property type="molecule type" value="Genomic_DNA"/>
</dbReference>
<proteinExistence type="predicted"/>
<sequence length="98" mass="9444">AGRAATGAPDGPVLADQVLVEPGQGAVVEAVAAPGAAGGAVSVVTDLGRRYAVTDAAVLGMLGYRTARPLRLPAGVVALVPAGGALDPAVARKPVRPA</sequence>